<dbReference type="PANTHER" id="PTHR43133:SF62">
    <property type="entry name" value="RNA POLYMERASE SIGMA FACTOR SIGZ"/>
    <property type="match status" value="1"/>
</dbReference>
<evidence type="ECO:0000256" key="3">
    <source>
        <dbReference type="ARBA" id="ARBA00023082"/>
    </source>
</evidence>
<dbReference type="SUPFAM" id="SSF88946">
    <property type="entry name" value="Sigma2 domain of RNA polymerase sigma factors"/>
    <property type="match status" value="1"/>
</dbReference>
<evidence type="ECO:0000259" key="7">
    <source>
        <dbReference type="Pfam" id="PF04542"/>
    </source>
</evidence>
<dbReference type="STRING" id="588602.SAMN04487991_1581"/>
<dbReference type="PANTHER" id="PTHR43133">
    <property type="entry name" value="RNA POLYMERASE ECF-TYPE SIGMA FACTO"/>
    <property type="match status" value="1"/>
</dbReference>
<evidence type="ECO:0000313" key="9">
    <source>
        <dbReference type="EMBL" id="SFJ17179.1"/>
    </source>
</evidence>
<protein>
    <recommendedName>
        <fullName evidence="6">RNA polymerase sigma factor</fullName>
    </recommendedName>
</protein>
<keyword evidence="10" id="KW-1185">Reference proteome</keyword>
<dbReference type="InterPro" id="IPR013324">
    <property type="entry name" value="RNA_pol_sigma_r3/r4-like"/>
</dbReference>
<keyword evidence="2 6" id="KW-0805">Transcription regulation</keyword>
<sequence length="210" mass="23056">MFAQGWSSPGQACHPLANGGGLMPDRIDIENWISRIALGDRAAFSALYDATSAKLFGTCLRVLKDRAEAEDVLQEVYIRIWRGAGRYRSNGLSPMTWLITIARNRAIDRLRARQSGVRRGAEGGAGEDGVLERMASPDPGPEAQVAAKGEARAIALCLDELEADRAAAVRGAYLDGQTYAELAERFDVPMNTMRTWLRRSLMKLKDCLSQ</sequence>
<dbReference type="EMBL" id="FORH01000002">
    <property type="protein sequence ID" value="SFJ17179.1"/>
    <property type="molecule type" value="Genomic_DNA"/>
</dbReference>
<evidence type="ECO:0000313" key="10">
    <source>
        <dbReference type="Proteomes" id="UP000199630"/>
    </source>
</evidence>
<dbReference type="GO" id="GO:0016987">
    <property type="term" value="F:sigma factor activity"/>
    <property type="evidence" value="ECO:0007669"/>
    <property type="project" value="UniProtKB-KW"/>
</dbReference>
<evidence type="ECO:0000256" key="4">
    <source>
        <dbReference type="ARBA" id="ARBA00023125"/>
    </source>
</evidence>
<dbReference type="InterPro" id="IPR039425">
    <property type="entry name" value="RNA_pol_sigma-70-like"/>
</dbReference>
<dbReference type="InterPro" id="IPR000838">
    <property type="entry name" value="RNA_pol_sigma70_ECF_CS"/>
</dbReference>
<evidence type="ECO:0000259" key="8">
    <source>
        <dbReference type="Pfam" id="PF08281"/>
    </source>
</evidence>
<keyword evidence="3 6" id="KW-0731">Sigma factor</keyword>
<dbReference type="InterPro" id="IPR013325">
    <property type="entry name" value="RNA_pol_sigma_r2"/>
</dbReference>
<dbReference type="InterPro" id="IPR014284">
    <property type="entry name" value="RNA_pol_sigma-70_dom"/>
</dbReference>
<comment type="similarity">
    <text evidence="1 6">Belongs to the sigma-70 factor family. ECF subfamily.</text>
</comment>
<dbReference type="GO" id="GO:0006352">
    <property type="term" value="P:DNA-templated transcription initiation"/>
    <property type="evidence" value="ECO:0007669"/>
    <property type="project" value="InterPro"/>
</dbReference>
<feature type="domain" description="RNA polymerase sigma factor 70 region 4 type 2" evidence="8">
    <location>
        <begin position="152"/>
        <end position="204"/>
    </location>
</feature>
<dbReference type="Pfam" id="PF08281">
    <property type="entry name" value="Sigma70_r4_2"/>
    <property type="match status" value="1"/>
</dbReference>
<dbReference type="Proteomes" id="UP000199630">
    <property type="component" value="Unassembled WGS sequence"/>
</dbReference>
<proteinExistence type="inferred from homology"/>
<keyword evidence="4 6" id="KW-0238">DNA-binding</keyword>
<keyword evidence="5 6" id="KW-0804">Transcription</keyword>
<dbReference type="GO" id="GO:0003677">
    <property type="term" value="F:DNA binding"/>
    <property type="evidence" value="ECO:0007669"/>
    <property type="project" value="UniProtKB-KW"/>
</dbReference>
<dbReference type="SUPFAM" id="SSF88659">
    <property type="entry name" value="Sigma3 and sigma4 domains of RNA polymerase sigma factors"/>
    <property type="match status" value="1"/>
</dbReference>
<name>A0A1I3P6Z2_9RHOB</name>
<dbReference type="Gene3D" id="1.10.1740.10">
    <property type="match status" value="1"/>
</dbReference>
<dbReference type="Pfam" id="PF04542">
    <property type="entry name" value="Sigma70_r2"/>
    <property type="match status" value="1"/>
</dbReference>
<evidence type="ECO:0000256" key="2">
    <source>
        <dbReference type="ARBA" id="ARBA00023015"/>
    </source>
</evidence>
<feature type="domain" description="RNA polymerase sigma-70 region 2" evidence="7">
    <location>
        <begin position="47"/>
        <end position="114"/>
    </location>
</feature>
<accession>A0A1I3P6Z2</accession>
<evidence type="ECO:0000256" key="1">
    <source>
        <dbReference type="ARBA" id="ARBA00010641"/>
    </source>
</evidence>
<evidence type="ECO:0000256" key="6">
    <source>
        <dbReference type="RuleBase" id="RU000716"/>
    </source>
</evidence>
<dbReference type="Gene3D" id="1.10.10.10">
    <property type="entry name" value="Winged helix-like DNA-binding domain superfamily/Winged helix DNA-binding domain"/>
    <property type="match status" value="1"/>
</dbReference>
<dbReference type="InterPro" id="IPR007627">
    <property type="entry name" value="RNA_pol_sigma70_r2"/>
</dbReference>
<dbReference type="AlphaFoldDB" id="A0A1I3P6Z2"/>
<reference evidence="10" key="1">
    <citation type="submission" date="2016-10" db="EMBL/GenBank/DDBJ databases">
        <authorList>
            <person name="Varghese N."/>
            <person name="Submissions S."/>
        </authorList>
    </citation>
    <scope>NUCLEOTIDE SEQUENCE [LARGE SCALE GENOMIC DNA]</scope>
    <source>
        <strain evidence="10">DSM 26471</strain>
    </source>
</reference>
<organism evidence="9 10">
    <name type="scientific">Celeribacter neptunius</name>
    <dbReference type="NCBI Taxonomy" id="588602"/>
    <lineage>
        <taxon>Bacteria</taxon>
        <taxon>Pseudomonadati</taxon>
        <taxon>Pseudomonadota</taxon>
        <taxon>Alphaproteobacteria</taxon>
        <taxon>Rhodobacterales</taxon>
        <taxon>Roseobacteraceae</taxon>
        <taxon>Celeribacter</taxon>
    </lineage>
</organism>
<dbReference type="PROSITE" id="PS01063">
    <property type="entry name" value="SIGMA70_ECF"/>
    <property type="match status" value="1"/>
</dbReference>
<evidence type="ECO:0000256" key="5">
    <source>
        <dbReference type="ARBA" id="ARBA00023163"/>
    </source>
</evidence>
<dbReference type="InterPro" id="IPR036388">
    <property type="entry name" value="WH-like_DNA-bd_sf"/>
</dbReference>
<dbReference type="InterPro" id="IPR013249">
    <property type="entry name" value="RNA_pol_sigma70_r4_t2"/>
</dbReference>
<dbReference type="NCBIfam" id="TIGR02937">
    <property type="entry name" value="sigma70-ECF"/>
    <property type="match status" value="1"/>
</dbReference>
<gene>
    <name evidence="9" type="ORF">SAMN04487991_1581</name>
</gene>